<dbReference type="PRINTS" id="PR00931">
    <property type="entry name" value="MICOLLPTASE"/>
</dbReference>
<dbReference type="GO" id="GO:0005576">
    <property type="term" value="C:extracellular region"/>
    <property type="evidence" value="ECO:0007669"/>
    <property type="project" value="UniProtKB-SubCell"/>
</dbReference>
<evidence type="ECO:0000313" key="12">
    <source>
        <dbReference type="EMBL" id="TQV85388.1"/>
    </source>
</evidence>
<dbReference type="InterPro" id="IPR002169">
    <property type="entry name" value="Peptidase_M9A/M9B"/>
</dbReference>
<evidence type="ECO:0000256" key="3">
    <source>
        <dbReference type="ARBA" id="ARBA00022525"/>
    </source>
</evidence>
<evidence type="ECO:0000256" key="4">
    <source>
        <dbReference type="ARBA" id="ARBA00022670"/>
    </source>
</evidence>
<evidence type="ECO:0000313" key="13">
    <source>
        <dbReference type="Proteomes" id="UP000315439"/>
    </source>
</evidence>
<keyword evidence="7" id="KW-0378">Hydrolase</keyword>
<dbReference type="OrthoDB" id="9802683at2"/>
<accession>A0A545U7E0</accession>
<evidence type="ECO:0000256" key="2">
    <source>
        <dbReference type="ARBA" id="ARBA00004613"/>
    </source>
</evidence>
<feature type="active site" evidence="10">
    <location>
        <position position="149"/>
    </location>
</feature>
<keyword evidence="8" id="KW-0862">Zinc</keyword>
<dbReference type="PANTHER" id="PTHR13062:SF9">
    <property type="entry name" value="MICROBIAL COLLAGENASE"/>
    <property type="match status" value="1"/>
</dbReference>
<evidence type="ECO:0000256" key="11">
    <source>
        <dbReference type="SAM" id="SignalP"/>
    </source>
</evidence>
<name>A0A545U7E0_9GAMM</name>
<keyword evidence="4" id="KW-0645">Protease</keyword>
<evidence type="ECO:0000256" key="8">
    <source>
        <dbReference type="ARBA" id="ARBA00022833"/>
    </source>
</evidence>
<evidence type="ECO:0000256" key="10">
    <source>
        <dbReference type="PIRSR" id="PIRSR602169-1"/>
    </source>
</evidence>
<keyword evidence="5" id="KW-0479">Metal-binding</keyword>
<dbReference type="Gene3D" id="1.10.390.20">
    <property type="match status" value="1"/>
</dbReference>
<keyword evidence="6 11" id="KW-0732">Signal</keyword>
<dbReference type="AlphaFoldDB" id="A0A545U7E0"/>
<evidence type="ECO:0000256" key="6">
    <source>
        <dbReference type="ARBA" id="ARBA00022729"/>
    </source>
</evidence>
<evidence type="ECO:0000256" key="7">
    <source>
        <dbReference type="ARBA" id="ARBA00022801"/>
    </source>
</evidence>
<gene>
    <name evidence="12" type="ORF">FLL46_19675</name>
</gene>
<comment type="cofactor">
    <cofactor evidence="1">
        <name>Zn(2+)</name>
        <dbReference type="ChEBI" id="CHEBI:29105"/>
    </cofactor>
</comment>
<dbReference type="GO" id="GO:0006508">
    <property type="term" value="P:proteolysis"/>
    <property type="evidence" value="ECO:0007669"/>
    <property type="project" value="UniProtKB-KW"/>
</dbReference>
<dbReference type="GO" id="GO:0008270">
    <property type="term" value="F:zinc ion binding"/>
    <property type="evidence" value="ECO:0007669"/>
    <property type="project" value="InterPro"/>
</dbReference>
<keyword evidence="9" id="KW-0482">Metalloprotease</keyword>
<feature type="signal peptide" evidence="11">
    <location>
        <begin position="1"/>
        <end position="20"/>
    </location>
</feature>
<keyword evidence="13" id="KW-1185">Reference proteome</keyword>
<proteinExistence type="predicted"/>
<evidence type="ECO:0000256" key="9">
    <source>
        <dbReference type="ARBA" id="ARBA00023049"/>
    </source>
</evidence>
<dbReference type="Pfam" id="PF01752">
    <property type="entry name" value="Peptidase_M9"/>
    <property type="match status" value="1"/>
</dbReference>
<organism evidence="12 13">
    <name type="scientific">Aliikangiella coralliicola</name>
    <dbReference type="NCBI Taxonomy" id="2592383"/>
    <lineage>
        <taxon>Bacteria</taxon>
        <taxon>Pseudomonadati</taxon>
        <taxon>Pseudomonadota</taxon>
        <taxon>Gammaproteobacteria</taxon>
        <taxon>Oceanospirillales</taxon>
        <taxon>Pleioneaceae</taxon>
        <taxon>Aliikangiella</taxon>
    </lineage>
</organism>
<feature type="chain" id="PRO_5021744441" evidence="11">
    <location>
        <begin position="21"/>
        <end position="303"/>
    </location>
</feature>
<dbReference type="Gene3D" id="3.40.30.160">
    <property type="entry name" value="Collagenase ColT, N-terminal domain"/>
    <property type="match status" value="1"/>
</dbReference>
<comment type="subcellular location">
    <subcellularLocation>
        <location evidence="2">Secreted</location>
    </subcellularLocation>
</comment>
<dbReference type="RefSeq" id="WP_142933065.1">
    <property type="nucleotide sequence ID" value="NZ_ML660168.1"/>
</dbReference>
<evidence type="ECO:0000256" key="1">
    <source>
        <dbReference type="ARBA" id="ARBA00001947"/>
    </source>
</evidence>
<dbReference type="PANTHER" id="PTHR13062">
    <property type="entry name" value="COLLAGENASE"/>
    <property type="match status" value="1"/>
</dbReference>
<sequence>MKKITHFILIVGLSITTVVAANTQVDNQSPKIEQVLSQSKKCSPSVSIRSQSLTDKQQEDACKTLSQQEVAFHQLFNTEGKPVKNDYNTNIRVNVYSSRDDYKKYASAHFNIPTDNGGMYLEGLPEQPDNQAEFITYERGTQIWNLRHEHIHYLDGRFNIYGDFCASLHDSHSPPEYCPEPAPLLPHTVWWSEGVAEYIANGDDHAAAFKSIRKATRRYKLSELFDTSYETNGGTARVYFWGYMAVRFMMENHREKIEKMLGFLRKGDFSRYQALTRTWGTEMDDEFAQWIGKLTETKETHAK</sequence>
<comment type="caution">
    <text evidence="12">The sequence shown here is derived from an EMBL/GenBank/DDBJ whole genome shotgun (WGS) entry which is preliminary data.</text>
</comment>
<dbReference type="Proteomes" id="UP000315439">
    <property type="component" value="Unassembled WGS sequence"/>
</dbReference>
<protein>
    <submittedName>
        <fullName evidence="12">Collagenase</fullName>
    </submittedName>
</protein>
<dbReference type="EMBL" id="VIKS01000012">
    <property type="protein sequence ID" value="TQV85388.1"/>
    <property type="molecule type" value="Genomic_DNA"/>
</dbReference>
<keyword evidence="3" id="KW-0964">Secreted</keyword>
<dbReference type="GO" id="GO:0004222">
    <property type="term" value="F:metalloendopeptidase activity"/>
    <property type="evidence" value="ECO:0007669"/>
    <property type="project" value="InterPro"/>
</dbReference>
<evidence type="ECO:0000256" key="5">
    <source>
        <dbReference type="ARBA" id="ARBA00022723"/>
    </source>
</evidence>
<reference evidence="12 13" key="1">
    <citation type="submission" date="2019-07" db="EMBL/GenBank/DDBJ databases">
        <title>Draft genome for Aliikangiella sp. M105.</title>
        <authorList>
            <person name="Wang G."/>
        </authorList>
    </citation>
    <scope>NUCLEOTIDE SEQUENCE [LARGE SCALE GENOMIC DNA]</scope>
    <source>
        <strain evidence="12 13">M105</strain>
    </source>
</reference>